<keyword evidence="2" id="KW-1185">Reference proteome</keyword>
<accession>A0A0H2MSU5</accession>
<dbReference type="EMBL" id="LAQL01000011">
    <property type="protein sequence ID" value="KLN59725.1"/>
    <property type="molecule type" value="Genomic_DNA"/>
</dbReference>
<reference evidence="1 2" key="1">
    <citation type="submission" date="2015-03" db="EMBL/GenBank/DDBJ databases">
        <title>Genome Sequence of Kiloniella spongiae MEBiC09566, isolated from a marine sponge.</title>
        <authorList>
            <person name="Shao Z."/>
            <person name="Wang L."/>
            <person name="Li X."/>
        </authorList>
    </citation>
    <scope>NUCLEOTIDE SEQUENCE [LARGE SCALE GENOMIC DNA]</scope>
    <source>
        <strain evidence="1 2">MEBiC09566</strain>
    </source>
</reference>
<dbReference type="AlphaFoldDB" id="A0A0H2MSU5"/>
<dbReference type="STRING" id="1489064.WH96_16315"/>
<comment type="caution">
    <text evidence="1">The sequence shown here is derived from an EMBL/GenBank/DDBJ whole genome shotgun (WGS) entry which is preliminary data.</text>
</comment>
<protein>
    <submittedName>
        <fullName evidence="1">Uncharacterized protein</fullName>
    </submittedName>
</protein>
<organism evidence="1 2">
    <name type="scientific">Kiloniella spongiae</name>
    <dbReference type="NCBI Taxonomy" id="1489064"/>
    <lineage>
        <taxon>Bacteria</taxon>
        <taxon>Pseudomonadati</taxon>
        <taxon>Pseudomonadota</taxon>
        <taxon>Alphaproteobacteria</taxon>
        <taxon>Rhodospirillales</taxon>
        <taxon>Kiloniellaceae</taxon>
        <taxon>Kiloniella</taxon>
    </lineage>
</organism>
<evidence type="ECO:0000313" key="1">
    <source>
        <dbReference type="EMBL" id="KLN59725.1"/>
    </source>
</evidence>
<dbReference type="Gene3D" id="3.50.50.60">
    <property type="entry name" value="FAD/NAD(P)-binding domain"/>
    <property type="match status" value="1"/>
</dbReference>
<dbReference type="InterPro" id="IPR036188">
    <property type="entry name" value="FAD/NAD-bd_sf"/>
</dbReference>
<proteinExistence type="predicted"/>
<evidence type="ECO:0000313" key="2">
    <source>
        <dbReference type="Proteomes" id="UP000035444"/>
    </source>
</evidence>
<dbReference type="Proteomes" id="UP000035444">
    <property type="component" value="Unassembled WGS sequence"/>
</dbReference>
<sequence length="59" mass="6470">MAAYRLATKYQIDVKVFDAAQPGWGASGRNGWFLLHGGNETQLSADDPLLRTGCRKGFL</sequence>
<gene>
    <name evidence="1" type="ORF">WH96_16315</name>
</gene>
<name>A0A0H2MSU5_9PROT</name>